<keyword evidence="2" id="KW-1185">Reference proteome</keyword>
<dbReference type="RefSeq" id="WP_126308276.1">
    <property type="nucleotide sequence ID" value="NZ_AP018449.1"/>
</dbReference>
<reference evidence="1 2" key="1">
    <citation type="journal article" date="2018" name="Int. J. Syst. Evol. Microbiol.">
        <title>Methylomusa anaerophila gen. nov., sp. nov., an anaerobic methanol-utilizing bacterium isolated from a microbial fuel cell.</title>
        <authorList>
            <person name="Amano N."/>
            <person name="Yamamuro A."/>
            <person name="Miyahara M."/>
            <person name="Kouzuma A."/>
            <person name="Abe T."/>
            <person name="Watanabe K."/>
        </authorList>
    </citation>
    <scope>NUCLEOTIDE SEQUENCE [LARGE SCALE GENOMIC DNA]</scope>
    <source>
        <strain evidence="1 2">MMFC1</strain>
    </source>
</reference>
<dbReference type="Proteomes" id="UP000276437">
    <property type="component" value="Chromosome"/>
</dbReference>
<organism evidence="1 2">
    <name type="scientific">Methylomusa anaerophila</name>
    <dbReference type="NCBI Taxonomy" id="1930071"/>
    <lineage>
        <taxon>Bacteria</taxon>
        <taxon>Bacillati</taxon>
        <taxon>Bacillota</taxon>
        <taxon>Negativicutes</taxon>
        <taxon>Selenomonadales</taxon>
        <taxon>Sporomusaceae</taxon>
        <taxon>Methylomusa</taxon>
    </lineage>
</organism>
<name>A0A348AJI2_9FIRM</name>
<dbReference type="EMBL" id="AP018449">
    <property type="protein sequence ID" value="BBB91230.1"/>
    <property type="molecule type" value="Genomic_DNA"/>
</dbReference>
<gene>
    <name evidence="1" type="ORF">MAMMFC1_01901</name>
</gene>
<dbReference type="InterPro" id="IPR020115">
    <property type="entry name" value="Fin"/>
</dbReference>
<dbReference type="AlphaFoldDB" id="A0A348AJI2"/>
<dbReference type="Pfam" id="PF10955">
    <property type="entry name" value="Fin"/>
    <property type="match status" value="1"/>
</dbReference>
<evidence type="ECO:0008006" key="3">
    <source>
        <dbReference type="Google" id="ProtNLM"/>
    </source>
</evidence>
<protein>
    <recommendedName>
        <fullName evidence="3">Anti-sigma-F factor Fin</fullName>
    </recommendedName>
</protein>
<dbReference type="KEGG" id="mana:MAMMFC1_01901"/>
<sequence length="68" mass="7647">MKIFYTCEYCGEPIDTIEVDEADEVKFGFDCLTDRERQDIIKTDASGNAMYVHSLCGKCITAIGLTEE</sequence>
<dbReference type="OrthoDB" id="2084556at2"/>
<proteinExistence type="predicted"/>
<evidence type="ECO:0000313" key="1">
    <source>
        <dbReference type="EMBL" id="BBB91230.1"/>
    </source>
</evidence>
<dbReference type="GO" id="GO:0010468">
    <property type="term" value="P:regulation of gene expression"/>
    <property type="evidence" value="ECO:0007669"/>
    <property type="project" value="InterPro"/>
</dbReference>
<evidence type="ECO:0000313" key="2">
    <source>
        <dbReference type="Proteomes" id="UP000276437"/>
    </source>
</evidence>
<accession>A0A348AJI2</accession>